<dbReference type="Proteomes" id="UP000054032">
    <property type="component" value="Unassembled WGS sequence"/>
</dbReference>
<keyword evidence="2" id="KW-1185">Reference proteome</keyword>
<dbReference type="OrthoDB" id="10384058at2759"/>
<dbReference type="KEGG" id="bor:COCMIDRAFT_35689"/>
<evidence type="ECO:0000313" key="2">
    <source>
        <dbReference type="Proteomes" id="UP000054032"/>
    </source>
</evidence>
<dbReference type="GeneID" id="19122843"/>
<reference evidence="1 2" key="1">
    <citation type="journal article" date="2013" name="PLoS Genet.">
        <title>Comparative genome structure, secondary metabolite, and effector coding capacity across Cochliobolus pathogens.</title>
        <authorList>
            <person name="Condon B.J."/>
            <person name="Leng Y."/>
            <person name="Wu D."/>
            <person name="Bushley K.E."/>
            <person name="Ohm R.A."/>
            <person name="Otillar R."/>
            <person name="Martin J."/>
            <person name="Schackwitz W."/>
            <person name="Grimwood J."/>
            <person name="MohdZainudin N."/>
            <person name="Xue C."/>
            <person name="Wang R."/>
            <person name="Manning V.A."/>
            <person name="Dhillon B."/>
            <person name="Tu Z.J."/>
            <person name="Steffenson B.J."/>
            <person name="Salamov A."/>
            <person name="Sun H."/>
            <person name="Lowry S."/>
            <person name="LaButti K."/>
            <person name="Han J."/>
            <person name="Copeland A."/>
            <person name="Lindquist E."/>
            <person name="Barry K."/>
            <person name="Schmutz J."/>
            <person name="Baker S.E."/>
            <person name="Ciuffetti L.M."/>
            <person name="Grigoriev I.V."/>
            <person name="Zhong S."/>
            <person name="Turgeon B.G."/>
        </authorList>
    </citation>
    <scope>NUCLEOTIDE SEQUENCE [LARGE SCALE GENOMIC DNA]</scope>
    <source>
        <strain evidence="1 2">ATCC 44560</strain>
    </source>
</reference>
<proteinExistence type="predicted"/>
<dbReference type="EMBL" id="KI963962">
    <property type="protein sequence ID" value="EUC46698.1"/>
    <property type="molecule type" value="Genomic_DNA"/>
</dbReference>
<organism evidence="1 2">
    <name type="scientific">Bipolaris oryzae ATCC 44560</name>
    <dbReference type="NCBI Taxonomy" id="930090"/>
    <lineage>
        <taxon>Eukaryota</taxon>
        <taxon>Fungi</taxon>
        <taxon>Dikarya</taxon>
        <taxon>Ascomycota</taxon>
        <taxon>Pezizomycotina</taxon>
        <taxon>Dothideomycetes</taxon>
        <taxon>Pleosporomycetidae</taxon>
        <taxon>Pleosporales</taxon>
        <taxon>Pleosporineae</taxon>
        <taxon>Pleosporaceae</taxon>
        <taxon>Bipolaris</taxon>
    </lineage>
</organism>
<gene>
    <name evidence="1" type="ORF">COCMIDRAFT_35689</name>
</gene>
<dbReference type="HOGENOM" id="CLU_143610_0_0_1"/>
<evidence type="ECO:0000313" key="1">
    <source>
        <dbReference type="EMBL" id="EUC46698.1"/>
    </source>
</evidence>
<dbReference type="AlphaFoldDB" id="W6ZAA2"/>
<protein>
    <submittedName>
        <fullName evidence="1">Uncharacterized protein</fullName>
    </submittedName>
</protein>
<name>W6ZAA2_COCMI</name>
<accession>W6ZAA2</accession>
<dbReference type="RefSeq" id="XP_007686765.1">
    <property type="nucleotide sequence ID" value="XM_007688575.1"/>
</dbReference>
<sequence>MNITYLALPHCVIRPASASEKERFHTPGYGAQVPFIGPHMSVFLSVPSNITRLVSPTRMRRSTPWLQCRHRFFSSMDVLLGYRPNLAAFSAVILGACKHSAAAATIRSLSICIYVKGS</sequence>